<dbReference type="GO" id="GO:0003677">
    <property type="term" value="F:DNA binding"/>
    <property type="evidence" value="ECO:0007669"/>
    <property type="project" value="InterPro"/>
</dbReference>
<dbReference type="InterPro" id="IPR052345">
    <property type="entry name" value="Rad_response_metalloprotease"/>
</dbReference>
<dbReference type="SMART" id="SM00530">
    <property type="entry name" value="HTH_XRE"/>
    <property type="match status" value="1"/>
</dbReference>
<name>A0A1W9ZRS6_MYCAN</name>
<dbReference type="AlphaFoldDB" id="A0A1W9ZRS6"/>
<dbReference type="InterPro" id="IPR010359">
    <property type="entry name" value="IrrE_HExxH"/>
</dbReference>
<dbReference type="Proteomes" id="UP000192284">
    <property type="component" value="Unassembled WGS sequence"/>
</dbReference>
<protein>
    <submittedName>
        <fullName evidence="3">XRE family transcriptional regulator</fullName>
    </submittedName>
</protein>
<dbReference type="Gene3D" id="1.10.260.40">
    <property type="entry name" value="lambda repressor-like DNA-binding domains"/>
    <property type="match status" value="1"/>
</dbReference>
<evidence type="ECO:0000259" key="2">
    <source>
        <dbReference type="PROSITE" id="PS50943"/>
    </source>
</evidence>
<keyword evidence="4" id="KW-1185">Reference proteome</keyword>
<evidence type="ECO:0000256" key="1">
    <source>
        <dbReference type="ARBA" id="ARBA00007227"/>
    </source>
</evidence>
<organism evidence="3 4">
    <name type="scientific">Mycobacterium angelicum</name>
    <dbReference type="NCBI Taxonomy" id="470074"/>
    <lineage>
        <taxon>Bacteria</taxon>
        <taxon>Bacillati</taxon>
        <taxon>Actinomycetota</taxon>
        <taxon>Actinomycetes</taxon>
        <taxon>Mycobacteriales</taxon>
        <taxon>Mycobacteriaceae</taxon>
        <taxon>Mycobacterium</taxon>
    </lineage>
</organism>
<accession>A0A1W9ZRS6</accession>
<evidence type="ECO:0000313" key="3">
    <source>
        <dbReference type="EMBL" id="ORA20510.1"/>
    </source>
</evidence>
<dbReference type="Gene3D" id="1.10.10.2910">
    <property type="match status" value="1"/>
</dbReference>
<dbReference type="RefSeq" id="WP_083113945.1">
    <property type="nucleotide sequence ID" value="NZ_JACKTS010000046.1"/>
</dbReference>
<comment type="similarity">
    <text evidence="1">Belongs to the short-chain fatty acyl-CoA assimilation regulator (ScfR) family.</text>
</comment>
<feature type="domain" description="HTH cro/C1-type" evidence="2">
    <location>
        <begin position="8"/>
        <end position="62"/>
    </location>
</feature>
<reference evidence="3 4" key="1">
    <citation type="submission" date="2017-02" db="EMBL/GenBank/DDBJ databases">
        <title>The new phylogeny of genus Mycobacterium.</title>
        <authorList>
            <person name="Tortoli E."/>
            <person name="Trovato A."/>
            <person name="Cirillo D.M."/>
        </authorList>
    </citation>
    <scope>NUCLEOTIDE SEQUENCE [LARGE SCALE GENOMIC DNA]</scope>
    <source>
        <strain evidence="3 4">DSM 45057</strain>
    </source>
</reference>
<comment type="caution">
    <text evidence="3">The sequence shown here is derived from an EMBL/GenBank/DDBJ whole genome shotgun (WGS) entry which is preliminary data.</text>
</comment>
<dbReference type="OrthoDB" id="9794834at2"/>
<dbReference type="Pfam" id="PF06114">
    <property type="entry name" value="Peptidase_M78"/>
    <property type="match status" value="1"/>
</dbReference>
<dbReference type="InterPro" id="IPR010982">
    <property type="entry name" value="Lambda_DNA-bd_dom_sf"/>
</dbReference>
<dbReference type="InterPro" id="IPR001387">
    <property type="entry name" value="Cro/C1-type_HTH"/>
</dbReference>
<dbReference type="PANTHER" id="PTHR43236">
    <property type="entry name" value="ANTITOXIN HIGA1"/>
    <property type="match status" value="1"/>
</dbReference>
<evidence type="ECO:0000313" key="4">
    <source>
        <dbReference type="Proteomes" id="UP000192284"/>
    </source>
</evidence>
<dbReference type="Pfam" id="PF01381">
    <property type="entry name" value="HTH_3"/>
    <property type="match status" value="1"/>
</dbReference>
<sequence length="348" mass="39074">MTRIGDVILTARRAAGLTQEELATRLGITQAALSRYENDLREPDEEAVAKISEALDVSPEFLTHAFHLTGAIAADAHMRRQKTTKVSDWKAAEAKLNLYRMRSAFLMRRVPINPTNHIPTFDPDDTTPADAAKMVRAQWRMPIGPVRNLTRWIESAGVIVIEEHLGTKRIDGLSQWASDYPVLLLNADLTNDRKRWTLAHELGHLVLHSNYVDPDVEAQADAFAAEFLMPRHVIEPDLRDLTPSRLIALKKQWGVSMAALFEHAYRLGKATSTDRQRFYRTMNARGWRRNEPAAGAIADETPELARTIGQTLLRTAGLTKDEVARLTGRREAAGEVVFLPPETHLRAL</sequence>
<dbReference type="PANTHER" id="PTHR43236:SF1">
    <property type="entry name" value="BLL7220 PROTEIN"/>
    <property type="match status" value="1"/>
</dbReference>
<dbReference type="CDD" id="cd00093">
    <property type="entry name" value="HTH_XRE"/>
    <property type="match status" value="1"/>
</dbReference>
<gene>
    <name evidence="3" type="ORF">BST12_15250</name>
</gene>
<dbReference type="SUPFAM" id="SSF47413">
    <property type="entry name" value="lambda repressor-like DNA-binding domains"/>
    <property type="match status" value="1"/>
</dbReference>
<proteinExistence type="inferred from homology"/>
<dbReference type="PROSITE" id="PS50943">
    <property type="entry name" value="HTH_CROC1"/>
    <property type="match status" value="1"/>
</dbReference>
<dbReference type="EMBL" id="MVHE01000022">
    <property type="protein sequence ID" value="ORA20510.1"/>
    <property type="molecule type" value="Genomic_DNA"/>
</dbReference>